<feature type="domain" description="Cryptic loci regulator 2 C-terminal" evidence="2">
    <location>
        <begin position="381"/>
        <end position="503"/>
    </location>
</feature>
<name>A0A292PN09_9PEZI</name>
<protein>
    <recommendedName>
        <fullName evidence="6">Cryptic loci regulator 2 N-terminal domain-containing protein</fullName>
    </recommendedName>
</protein>
<reference evidence="4" key="1">
    <citation type="submission" date="2015-10" db="EMBL/GenBank/DDBJ databases">
        <authorList>
            <person name="Regsiter A."/>
            <person name="william w."/>
        </authorList>
    </citation>
    <scope>NUCLEOTIDE SEQUENCE</scope>
    <source>
        <strain evidence="4">Montdore</strain>
    </source>
</reference>
<dbReference type="EMBL" id="LN891107">
    <property type="protein sequence ID" value="CUS08906.1"/>
    <property type="molecule type" value="Genomic_DNA"/>
</dbReference>
<evidence type="ECO:0000313" key="4">
    <source>
        <dbReference type="EMBL" id="CUS08906.1"/>
    </source>
</evidence>
<evidence type="ECO:0000259" key="2">
    <source>
        <dbReference type="Pfam" id="PF10383"/>
    </source>
</evidence>
<sequence>MPPQPGSVRSDSPDDCRLLPCDYSDGKALYPTNLEKKPRADGAYEYYSPVPAGSSKDVMWRTKCGNHVYQLFSKSEGAQERTDYIFAEFPRNYKLFKHVKCSAKDGVLGKERSDTYLYGHPSGKRYRSPAEFFPHIAHLSSFSANENPDAKGKFCQCCLCSGAVSKSGPTSASTPKGSVQFYQREVKRVKMVISQEEKLAEQDCGGWVIRKGEIGWVWLPDNQERSYEGIDCKSLVDGQGGTWAAGIIVERPGYTPFLMPPNVITGTKEQETDQDPMRTFVNVEKDIVPPWATDNDSYTIQLCAEKGKNGEVINDVKQWFVRPWLSRPECALNHEANDCEHPSIAPGREAASTFSVFDKIPDSVHFVSEKGETEKCKVTSYNGIYLGAEKIWVDEPIRIKCSTEGSTIVGAEDMMVVKTIQTYTSPSKISAGKSTTRIVFGGPTFTAFPREGTEPVQDEASLQLPPRMRRSCGGDWTIKWYITDGTNEKSKAVLKDVLGRYYEPQAIQVWTGRQDLLYGGNPTLKIFSVDIRGWANSRLEAFGCTILNGFDLSAIDIDDKTESKVGPARLYPQEEEEDVLIPPANVWGKAEESGQEVADQEVARTSDRNEDIMEVDPPRGFVSVNVRTVPHSTSQKRERSD</sequence>
<dbReference type="InterPro" id="IPR018839">
    <property type="entry name" value="Tscrpt-silencing_Clr2_C"/>
</dbReference>
<evidence type="ECO:0000256" key="1">
    <source>
        <dbReference type="SAM" id="MobiDB-lite"/>
    </source>
</evidence>
<dbReference type="GO" id="GO:0031934">
    <property type="term" value="C:mating-type region heterochromatin"/>
    <property type="evidence" value="ECO:0007669"/>
    <property type="project" value="TreeGrafter"/>
</dbReference>
<feature type="compositionally biased region" description="Basic and acidic residues" evidence="1">
    <location>
        <begin position="601"/>
        <end position="611"/>
    </location>
</feature>
<evidence type="ECO:0000313" key="5">
    <source>
        <dbReference type="Proteomes" id="UP001412239"/>
    </source>
</evidence>
<organism evidence="4 5">
    <name type="scientific">Tuber aestivum</name>
    <name type="common">summer truffle</name>
    <dbReference type="NCBI Taxonomy" id="59557"/>
    <lineage>
        <taxon>Eukaryota</taxon>
        <taxon>Fungi</taxon>
        <taxon>Dikarya</taxon>
        <taxon>Ascomycota</taxon>
        <taxon>Pezizomycotina</taxon>
        <taxon>Pezizomycetes</taxon>
        <taxon>Pezizales</taxon>
        <taxon>Tuberaceae</taxon>
        <taxon>Tuber</taxon>
    </lineage>
</organism>
<dbReference type="GO" id="GO:0070824">
    <property type="term" value="C:SHREC complex"/>
    <property type="evidence" value="ECO:0007669"/>
    <property type="project" value="InterPro"/>
</dbReference>
<evidence type="ECO:0008006" key="6">
    <source>
        <dbReference type="Google" id="ProtNLM"/>
    </source>
</evidence>
<dbReference type="Pfam" id="PF10383">
    <property type="entry name" value="Clr2"/>
    <property type="match status" value="1"/>
</dbReference>
<dbReference type="GO" id="GO:0030466">
    <property type="term" value="P:silent mating-type cassette heterochromatin formation"/>
    <property type="evidence" value="ECO:0007669"/>
    <property type="project" value="TreeGrafter"/>
</dbReference>
<dbReference type="Pfam" id="PF16761">
    <property type="entry name" value="Clr2_transil"/>
    <property type="match status" value="1"/>
</dbReference>
<evidence type="ECO:0000259" key="3">
    <source>
        <dbReference type="Pfam" id="PF16761"/>
    </source>
</evidence>
<dbReference type="AlphaFoldDB" id="A0A292PN09"/>
<dbReference type="PANTHER" id="PTHR38046:SF1">
    <property type="entry name" value="CRYPTIC LOCI REGULATOR 2"/>
    <property type="match status" value="1"/>
</dbReference>
<dbReference type="GO" id="GO:0033553">
    <property type="term" value="C:rDNA heterochromatin"/>
    <property type="evidence" value="ECO:0007669"/>
    <property type="project" value="TreeGrafter"/>
</dbReference>
<dbReference type="Proteomes" id="UP001412239">
    <property type="component" value="Unassembled WGS sequence"/>
</dbReference>
<dbReference type="InterPro" id="IPR031915">
    <property type="entry name" value="Clr2_N"/>
</dbReference>
<gene>
    <name evidence="4" type="ORF">GSTUAT00007025001</name>
</gene>
<feature type="region of interest" description="Disordered" evidence="1">
    <location>
        <begin position="590"/>
        <end position="621"/>
    </location>
</feature>
<dbReference type="PANTHER" id="PTHR38046">
    <property type="entry name" value="CRYPTIC LOCI REGULATOR 2"/>
    <property type="match status" value="1"/>
</dbReference>
<proteinExistence type="predicted"/>
<keyword evidence="5" id="KW-1185">Reference proteome</keyword>
<dbReference type="InterPro" id="IPR038986">
    <property type="entry name" value="Clr2"/>
</dbReference>
<accession>A0A292PN09</accession>
<feature type="domain" description="Cryptic loci regulator 2 N-terminal" evidence="3">
    <location>
        <begin position="84"/>
        <end position="160"/>
    </location>
</feature>